<protein>
    <submittedName>
        <fullName evidence="1">S-formylglutathione hydrolase FrmB</fullName>
    </submittedName>
</protein>
<evidence type="ECO:0000313" key="2">
    <source>
        <dbReference type="Proteomes" id="UP000184038"/>
    </source>
</evidence>
<dbReference type="SUPFAM" id="SSF53474">
    <property type="entry name" value="alpha/beta-Hydrolases"/>
    <property type="match status" value="1"/>
</dbReference>
<dbReference type="InterPro" id="IPR000801">
    <property type="entry name" value="Esterase-like"/>
</dbReference>
<dbReference type="Gene3D" id="3.40.50.1820">
    <property type="entry name" value="alpha/beta hydrolase"/>
    <property type="match status" value="1"/>
</dbReference>
<dbReference type="PANTHER" id="PTHR48098">
    <property type="entry name" value="ENTEROCHELIN ESTERASE-RELATED"/>
    <property type="match status" value="1"/>
</dbReference>
<dbReference type="Proteomes" id="UP000184038">
    <property type="component" value="Unassembled WGS sequence"/>
</dbReference>
<dbReference type="InterPro" id="IPR050583">
    <property type="entry name" value="Mycobacterial_A85_antigen"/>
</dbReference>
<evidence type="ECO:0000313" key="1">
    <source>
        <dbReference type="EMBL" id="SHM53697.1"/>
    </source>
</evidence>
<dbReference type="PANTHER" id="PTHR48098:SF1">
    <property type="entry name" value="DIACYLGLYCEROL ACYLTRANSFERASE_MYCOLYLTRANSFERASE AG85A"/>
    <property type="match status" value="1"/>
</dbReference>
<sequence>MAVSLIQIEYASKALKRTVQVKAIIPNDVMGFEERKTQPVYKRPMKALYLLHGYMGNCNEWLLYSNIAELSIKYNIAVFMPSGENSFYLNNEAMEAYYSDFIGEELVAYTRVMFGLSMKNEDTIIAGLSMGGFGAIYNGFRFPNHFGKIIALSSALIIHDIKDKDETFHNGVASYSYYHHTFGDLERVVKSDKNPEIIVEKSIMEGNVMPALYMACGTSDFLIEQNRSFHKFVQSHDIEHTYVEGEGVHDWRFWNQYLEPGLQWAL</sequence>
<gene>
    <name evidence="1" type="ORF">SAMN02746066_02354</name>
</gene>
<dbReference type="GO" id="GO:0016787">
    <property type="term" value="F:hydrolase activity"/>
    <property type="evidence" value="ECO:0007669"/>
    <property type="project" value="UniProtKB-KW"/>
</dbReference>
<accession>A0A1M7JME6</accession>
<dbReference type="Pfam" id="PF00756">
    <property type="entry name" value="Esterase"/>
    <property type="match status" value="1"/>
</dbReference>
<keyword evidence="1" id="KW-0378">Hydrolase</keyword>
<organism evidence="1 2">
    <name type="scientific">Anaerosporobacter mobilis DSM 15930</name>
    <dbReference type="NCBI Taxonomy" id="1120996"/>
    <lineage>
        <taxon>Bacteria</taxon>
        <taxon>Bacillati</taxon>
        <taxon>Bacillota</taxon>
        <taxon>Clostridia</taxon>
        <taxon>Lachnospirales</taxon>
        <taxon>Lachnospiraceae</taxon>
        <taxon>Anaerosporobacter</taxon>
    </lineage>
</organism>
<dbReference type="STRING" id="1120996.SAMN02746066_02354"/>
<dbReference type="AlphaFoldDB" id="A0A1M7JME6"/>
<dbReference type="EMBL" id="FRCP01000011">
    <property type="protein sequence ID" value="SHM53697.1"/>
    <property type="molecule type" value="Genomic_DNA"/>
</dbReference>
<dbReference type="InterPro" id="IPR029058">
    <property type="entry name" value="AB_hydrolase_fold"/>
</dbReference>
<reference evidence="1 2" key="1">
    <citation type="submission" date="2016-11" db="EMBL/GenBank/DDBJ databases">
        <authorList>
            <person name="Jaros S."/>
            <person name="Januszkiewicz K."/>
            <person name="Wedrychowicz H."/>
        </authorList>
    </citation>
    <scope>NUCLEOTIDE SEQUENCE [LARGE SCALE GENOMIC DNA]</scope>
    <source>
        <strain evidence="1 2">DSM 15930</strain>
    </source>
</reference>
<proteinExistence type="predicted"/>
<name>A0A1M7JME6_9FIRM</name>
<keyword evidence="2" id="KW-1185">Reference proteome</keyword>
<dbReference type="GO" id="GO:0016747">
    <property type="term" value="F:acyltransferase activity, transferring groups other than amino-acyl groups"/>
    <property type="evidence" value="ECO:0007669"/>
    <property type="project" value="TreeGrafter"/>
</dbReference>